<keyword evidence="2 3" id="KW-0413">Isomerase</keyword>
<dbReference type="Gene3D" id="2.40.100.10">
    <property type="entry name" value="Cyclophilin-like"/>
    <property type="match status" value="1"/>
</dbReference>
<accession>A0A1F7I8Y5</accession>
<comment type="catalytic activity">
    <reaction evidence="3">
        <text>[protein]-peptidylproline (omega=180) = [protein]-peptidylproline (omega=0)</text>
        <dbReference type="Rhea" id="RHEA:16237"/>
        <dbReference type="Rhea" id="RHEA-COMP:10747"/>
        <dbReference type="Rhea" id="RHEA-COMP:10748"/>
        <dbReference type="ChEBI" id="CHEBI:83833"/>
        <dbReference type="ChEBI" id="CHEBI:83834"/>
        <dbReference type="EC" id="5.2.1.8"/>
    </reaction>
</comment>
<dbReference type="GO" id="GO:0006457">
    <property type="term" value="P:protein folding"/>
    <property type="evidence" value="ECO:0007669"/>
    <property type="project" value="InterPro"/>
</dbReference>
<reference evidence="5 6" key="1">
    <citation type="journal article" date="2016" name="Nat. Commun.">
        <title>Thousands of microbial genomes shed light on interconnected biogeochemical processes in an aquifer system.</title>
        <authorList>
            <person name="Anantharaman K."/>
            <person name="Brown C.T."/>
            <person name="Hug L.A."/>
            <person name="Sharon I."/>
            <person name="Castelle C.J."/>
            <person name="Probst A.J."/>
            <person name="Thomas B.C."/>
            <person name="Singh A."/>
            <person name="Wilkins M.J."/>
            <person name="Karaoz U."/>
            <person name="Brodie E.L."/>
            <person name="Williams K.H."/>
            <person name="Hubbard S.S."/>
            <person name="Banfield J.F."/>
        </authorList>
    </citation>
    <scope>NUCLEOTIDE SEQUENCE [LARGE SCALE GENOMIC DNA]</scope>
</reference>
<evidence type="ECO:0000259" key="4">
    <source>
        <dbReference type="PROSITE" id="PS50072"/>
    </source>
</evidence>
<dbReference type="PRINTS" id="PR00153">
    <property type="entry name" value="CSAPPISMRASE"/>
</dbReference>
<keyword evidence="1 3" id="KW-0697">Rotamase</keyword>
<dbReference type="InterPro" id="IPR044666">
    <property type="entry name" value="Cyclophilin_A-like"/>
</dbReference>
<dbReference type="CDD" id="cd00317">
    <property type="entry name" value="cyclophilin"/>
    <property type="match status" value="1"/>
</dbReference>
<evidence type="ECO:0000256" key="1">
    <source>
        <dbReference type="ARBA" id="ARBA00023110"/>
    </source>
</evidence>
<evidence type="ECO:0000256" key="2">
    <source>
        <dbReference type="ARBA" id="ARBA00023235"/>
    </source>
</evidence>
<dbReference type="Pfam" id="PF00160">
    <property type="entry name" value="Pro_isomerase"/>
    <property type="match status" value="1"/>
</dbReference>
<comment type="similarity">
    <text evidence="3">Belongs to the cyclophilin-type PPIase family.</text>
</comment>
<dbReference type="AlphaFoldDB" id="A0A1F7I8Y5"/>
<dbReference type="SUPFAM" id="SSF50891">
    <property type="entry name" value="Cyclophilin-like"/>
    <property type="match status" value="1"/>
</dbReference>
<dbReference type="PANTHER" id="PTHR45625:SF4">
    <property type="entry name" value="PEPTIDYLPROLYL ISOMERASE DOMAIN AND WD REPEAT-CONTAINING PROTEIN 1"/>
    <property type="match status" value="1"/>
</dbReference>
<feature type="domain" description="PPIase cyclophilin-type" evidence="4">
    <location>
        <begin position="12"/>
        <end position="165"/>
    </location>
</feature>
<proteinExistence type="inferred from homology"/>
<dbReference type="EC" id="5.2.1.8" evidence="3"/>
<dbReference type="GO" id="GO:0003755">
    <property type="term" value="F:peptidyl-prolyl cis-trans isomerase activity"/>
    <property type="evidence" value="ECO:0007669"/>
    <property type="project" value="UniProtKB-UniRule"/>
</dbReference>
<dbReference type="InterPro" id="IPR020892">
    <property type="entry name" value="Cyclophilin-type_PPIase_CS"/>
</dbReference>
<dbReference type="PROSITE" id="PS50072">
    <property type="entry name" value="CSA_PPIASE_2"/>
    <property type="match status" value="1"/>
</dbReference>
<sequence>MPEPTSKVAKTKTTVAVLKTGEGEITIELNADQTPNTVKNFVTLAKKGFYDNTIFHRVIKGFMIQGGDPKGTGSGGPGYTFADEPFEGDYDRGTVAMANSGPNTNGSQFFIMHQTTDLPKNYVIFGQVTKGMGVVDKIATAAVETGNGGEQSKPVNPVIVNSVKIVEK</sequence>
<comment type="function">
    <text evidence="3">PPIases accelerate the folding of proteins. It catalyzes the cis-trans isomerization of proline imidic peptide bonds in oligopeptides.</text>
</comment>
<evidence type="ECO:0000313" key="6">
    <source>
        <dbReference type="Proteomes" id="UP000179024"/>
    </source>
</evidence>
<dbReference type="InterPro" id="IPR002130">
    <property type="entry name" value="Cyclophilin-type_PPIase_dom"/>
</dbReference>
<dbReference type="PROSITE" id="PS00170">
    <property type="entry name" value="CSA_PPIASE_1"/>
    <property type="match status" value="1"/>
</dbReference>
<protein>
    <recommendedName>
        <fullName evidence="3">Peptidyl-prolyl cis-trans isomerase</fullName>
        <shortName evidence="3">PPIase</shortName>
        <ecNumber evidence="3">5.2.1.8</ecNumber>
    </recommendedName>
</protein>
<dbReference type="InterPro" id="IPR029000">
    <property type="entry name" value="Cyclophilin-like_dom_sf"/>
</dbReference>
<evidence type="ECO:0000313" key="5">
    <source>
        <dbReference type="EMBL" id="OGK39838.1"/>
    </source>
</evidence>
<evidence type="ECO:0000256" key="3">
    <source>
        <dbReference type="RuleBase" id="RU363019"/>
    </source>
</evidence>
<comment type="caution">
    <text evidence="5">The sequence shown here is derived from an EMBL/GenBank/DDBJ whole genome shotgun (WGS) entry which is preliminary data.</text>
</comment>
<dbReference type="PANTHER" id="PTHR45625">
    <property type="entry name" value="PEPTIDYL-PROLYL CIS-TRANS ISOMERASE-RELATED"/>
    <property type="match status" value="1"/>
</dbReference>
<dbReference type="EMBL" id="MGAE01000012">
    <property type="protein sequence ID" value="OGK39838.1"/>
    <property type="molecule type" value="Genomic_DNA"/>
</dbReference>
<gene>
    <name evidence="5" type="ORF">A3F34_02895</name>
</gene>
<dbReference type="Proteomes" id="UP000179024">
    <property type="component" value="Unassembled WGS sequence"/>
</dbReference>
<organism evidence="5 6">
    <name type="scientific">Candidatus Roizmanbacteria bacterium RIFCSPHIGHO2_12_FULL_44_10</name>
    <dbReference type="NCBI Taxonomy" id="1802054"/>
    <lineage>
        <taxon>Bacteria</taxon>
        <taxon>Candidatus Roizmaniibacteriota</taxon>
    </lineage>
</organism>
<name>A0A1F7I8Y5_9BACT</name>